<dbReference type="OrthoDB" id="3649512at2759"/>
<evidence type="ECO:0000313" key="3">
    <source>
        <dbReference type="Proteomes" id="UP000016932"/>
    </source>
</evidence>
<feature type="region of interest" description="Disordered" evidence="1">
    <location>
        <begin position="344"/>
        <end position="394"/>
    </location>
</feature>
<dbReference type="VEuPathDB" id="FungiDB:MYCFIDRAFT_176738"/>
<keyword evidence="3" id="KW-1185">Reference proteome</keyword>
<dbReference type="AlphaFoldDB" id="M3AA04"/>
<name>M3AA04_PSEFD</name>
<organism evidence="2 3">
    <name type="scientific">Pseudocercospora fijiensis (strain CIRAD86)</name>
    <name type="common">Black leaf streak disease fungus</name>
    <name type="synonym">Mycosphaerella fijiensis</name>
    <dbReference type="NCBI Taxonomy" id="383855"/>
    <lineage>
        <taxon>Eukaryota</taxon>
        <taxon>Fungi</taxon>
        <taxon>Dikarya</taxon>
        <taxon>Ascomycota</taxon>
        <taxon>Pezizomycotina</taxon>
        <taxon>Dothideomycetes</taxon>
        <taxon>Dothideomycetidae</taxon>
        <taxon>Mycosphaerellales</taxon>
        <taxon>Mycosphaerellaceae</taxon>
        <taxon>Pseudocercospora</taxon>
    </lineage>
</organism>
<reference evidence="2 3" key="1">
    <citation type="journal article" date="2012" name="PLoS Pathog.">
        <title>Diverse lifestyles and strategies of plant pathogenesis encoded in the genomes of eighteen Dothideomycetes fungi.</title>
        <authorList>
            <person name="Ohm R.A."/>
            <person name="Feau N."/>
            <person name="Henrissat B."/>
            <person name="Schoch C.L."/>
            <person name="Horwitz B.A."/>
            <person name="Barry K.W."/>
            <person name="Condon B.J."/>
            <person name="Copeland A.C."/>
            <person name="Dhillon B."/>
            <person name="Glaser F."/>
            <person name="Hesse C.N."/>
            <person name="Kosti I."/>
            <person name="LaButti K."/>
            <person name="Lindquist E.A."/>
            <person name="Lucas S."/>
            <person name="Salamov A.A."/>
            <person name="Bradshaw R.E."/>
            <person name="Ciuffetti L."/>
            <person name="Hamelin R.C."/>
            <person name="Kema G.H.J."/>
            <person name="Lawrence C."/>
            <person name="Scott J.A."/>
            <person name="Spatafora J.W."/>
            <person name="Turgeon B.G."/>
            <person name="de Wit P.J.G.M."/>
            <person name="Zhong S."/>
            <person name="Goodwin S.B."/>
            <person name="Grigoriev I.V."/>
        </authorList>
    </citation>
    <scope>NUCLEOTIDE SEQUENCE [LARGE SCALE GENOMIC DNA]</scope>
    <source>
        <strain evidence="2 3">CIRAD86</strain>
    </source>
</reference>
<dbReference type="HOGENOM" id="CLU_411105_0_0_1"/>
<dbReference type="Proteomes" id="UP000016932">
    <property type="component" value="Unassembled WGS sequence"/>
</dbReference>
<sequence>MEYPTSKYTHPNWALRSLASRSNCSHNRHIGLHMHSTANPRFWKELLGIYPFRSPQFSAQCHAAGAWPDDTPACGAKAGQELRGMDKSDVSTRRAASLLVACYVSWTGARVTGQDDNTMLVLATPSARVLCLHGPNNQFTAWLENIIDANKLHYATSDWRPGSKRTDQAASHQCELPVPAQTMAGGSALFLDKVLLHRFADKMLPIQRHDMFQVISPMPAPGTPVTALLSSPPRYLNVVHIGHNWNASIFMAAALNQPQTLEMVDDNACYGCNGASPAKNHCLGRCHVVPCRPFVDMKVQNWASPSSATVRNTVRSYDELRISYSSLANDRILRKLSRDFSSISSHLEQPENTSSPISKSGNHSVVPATEAPPHSGRSEIDDPSLISTSLPGIPSQIRPSCRSSAMDPEYFNQAFLPTSRNHRNPPVSHLLNLPFELRHRILIHALKQKGSIELQYPVWASLQVFDQPLFQTCRSLRTEAVQAFYEVRDCKDLATKHIILTRSRPLKVNDFLWVIDVENKSRSDPSTYPTCPASTGKLRQASPKNYAYTIPNCLPWEYPDLMRRLRHLQINIYLPSNDQNTSLLQDRLSALVQSLDRGRRLAILHVLVTAKRRAAQIPLSQDEVLALEVLAGMQVRGKVDRECVAAGEEDERLKYREILGLNLHLSAF</sequence>
<proteinExistence type="predicted"/>
<dbReference type="RefSeq" id="XP_007928641.1">
    <property type="nucleotide sequence ID" value="XM_007930450.1"/>
</dbReference>
<protein>
    <submittedName>
        <fullName evidence="2">Uncharacterized protein</fullName>
    </submittedName>
</protein>
<dbReference type="EMBL" id="KB446560">
    <property type="protein sequence ID" value="EME81461.1"/>
    <property type="molecule type" value="Genomic_DNA"/>
</dbReference>
<gene>
    <name evidence="2" type="ORF">MYCFIDRAFT_176738</name>
</gene>
<dbReference type="KEGG" id="pfj:MYCFIDRAFT_176738"/>
<dbReference type="eggNOG" id="ENOG502RKUJ">
    <property type="taxonomic scope" value="Eukaryota"/>
</dbReference>
<feature type="compositionally biased region" description="Polar residues" evidence="1">
    <location>
        <begin position="344"/>
        <end position="363"/>
    </location>
</feature>
<evidence type="ECO:0000313" key="2">
    <source>
        <dbReference type="EMBL" id="EME81461.1"/>
    </source>
</evidence>
<evidence type="ECO:0000256" key="1">
    <source>
        <dbReference type="SAM" id="MobiDB-lite"/>
    </source>
</evidence>
<dbReference type="GeneID" id="19333623"/>
<accession>M3AA04</accession>